<gene>
    <name evidence="2" type="ORF">DFH07DRAFT_767390</name>
</gene>
<evidence type="ECO:0000256" key="1">
    <source>
        <dbReference type="SAM" id="MobiDB-lite"/>
    </source>
</evidence>
<dbReference type="AlphaFoldDB" id="A0AAD7NTG8"/>
<evidence type="ECO:0000313" key="3">
    <source>
        <dbReference type="Proteomes" id="UP001215280"/>
    </source>
</evidence>
<protein>
    <submittedName>
        <fullName evidence="2">Uncharacterized protein</fullName>
    </submittedName>
</protein>
<reference evidence="2" key="1">
    <citation type="submission" date="2023-03" db="EMBL/GenBank/DDBJ databases">
        <title>Massive genome expansion in bonnet fungi (Mycena s.s.) driven by repeated elements and novel gene families across ecological guilds.</title>
        <authorList>
            <consortium name="Lawrence Berkeley National Laboratory"/>
            <person name="Harder C.B."/>
            <person name="Miyauchi S."/>
            <person name="Viragh M."/>
            <person name="Kuo A."/>
            <person name="Thoen E."/>
            <person name="Andreopoulos B."/>
            <person name="Lu D."/>
            <person name="Skrede I."/>
            <person name="Drula E."/>
            <person name="Henrissat B."/>
            <person name="Morin E."/>
            <person name="Kohler A."/>
            <person name="Barry K."/>
            <person name="LaButti K."/>
            <person name="Morin E."/>
            <person name="Salamov A."/>
            <person name="Lipzen A."/>
            <person name="Mereny Z."/>
            <person name="Hegedus B."/>
            <person name="Baldrian P."/>
            <person name="Stursova M."/>
            <person name="Weitz H."/>
            <person name="Taylor A."/>
            <person name="Grigoriev I.V."/>
            <person name="Nagy L.G."/>
            <person name="Martin F."/>
            <person name="Kauserud H."/>
        </authorList>
    </citation>
    <scope>NUCLEOTIDE SEQUENCE</scope>
    <source>
        <strain evidence="2">CBHHK188m</strain>
    </source>
</reference>
<name>A0AAD7NTG8_9AGAR</name>
<evidence type="ECO:0000313" key="2">
    <source>
        <dbReference type="EMBL" id="KAJ7774181.1"/>
    </source>
</evidence>
<organism evidence="2 3">
    <name type="scientific">Mycena maculata</name>
    <dbReference type="NCBI Taxonomy" id="230809"/>
    <lineage>
        <taxon>Eukaryota</taxon>
        <taxon>Fungi</taxon>
        <taxon>Dikarya</taxon>
        <taxon>Basidiomycota</taxon>
        <taxon>Agaricomycotina</taxon>
        <taxon>Agaricomycetes</taxon>
        <taxon>Agaricomycetidae</taxon>
        <taxon>Agaricales</taxon>
        <taxon>Marasmiineae</taxon>
        <taxon>Mycenaceae</taxon>
        <taxon>Mycena</taxon>
    </lineage>
</organism>
<sequence>MPVASTSRLMDYTEGPSTLLPTQWNLLHQLNLSQQWNFPPQWSPPPQWNPQPHWNAPLQPSMWPDAASMSLQPGFINYEGPQEKAKRKRRCGTCLEAGFDCPGESNRKRCKFISQQLLKYLYVPCPLNGMKAHNVEEEGKRSWIEENCLNGTQALSETSENNSNKHGFLATVKECYLAESNRRPKRNTGPVREQPAQDHYTTEAIYSAQTEAGSPISDLEFFARGGRAAVDAEEEEMIQEQTRETAAPSAGPATIA</sequence>
<dbReference type="Proteomes" id="UP001215280">
    <property type="component" value="Unassembled WGS sequence"/>
</dbReference>
<feature type="region of interest" description="Disordered" evidence="1">
    <location>
        <begin position="227"/>
        <end position="256"/>
    </location>
</feature>
<dbReference type="EMBL" id="JARJLG010000016">
    <property type="protein sequence ID" value="KAJ7774181.1"/>
    <property type="molecule type" value="Genomic_DNA"/>
</dbReference>
<comment type="caution">
    <text evidence="2">The sequence shown here is derived from an EMBL/GenBank/DDBJ whole genome shotgun (WGS) entry which is preliminary data.</text>
</comment>
<proteinExistence type="predicted"/>
<accession>A0AAD7NTG8</accession>
<keyword evidence="3" id="KW-1185">Reference proteome</keyword>